<feature type="region of interest" description="Disordered" evidence="11">
    <location>
        <begin position="633"/>
        <end position="656"/>
    </location>
</feature>
<feature type="transmembrane region" description="Helical" evidence="9">
    <location>
        <begin position="583"/>
        <end position="609"/>
    </location>
</feature>
<dbReference type="NCBIfam" id="TIGR00769">
    <property type="entry name" value="AAA"/>
    <property type="match status" value="1"/>
</dbReference>
<evidence type="ECO:0000256" key="4">
    <source>
        <dbReference type="ARBA" id="ARBA00022692"/>
    </source>
</evidence>
<evidence type="ECO:0000256" key="5">
    <source>
        <dbReference type="ARBA" id="ARBA00022741"/>
    </source>
</evidence>
<feature type="coiled-coil region" evidence="10">
    <location>
        <begin position="605"/>
        <end position="632"/>
    </location>
</feature>
<comment type="similarity">
    <text evidence="2 9">Belongs to the ADP/ATP translocase tlc family.</text>
</comment>
<evidence type="ECO:0000256" key="10">
    <source>
        <dbReference type="SAM" id="Coils"/>
    </source>
</evidence>
<gene>
    <name evidence="12" type="ORF">TCHU04912_LOCUS5344</name>
</gene>
<feature type="transmembrane region" description="Helical" evidence="9">
    <location>
        <begin position="197"/>
        <end position="217"/>
    </location>
</feature>
<evidence type="ECO:0000313" key="12">
    <source>
        <dbReference type="EMBL" id="CAD9203109.1"/>
    </source>
</evidence>
<dbReference type="AlphaFoldDB" id="A0A7S1X0Z4"/>
<evidence type="ECO:0000256" key="7">
    <source>
        <dbReference type="ARBA" id="ARBA00022989"/>
    </source>
</evidence>
<feature type="compositionally biased region" description="Low complexity" evidence="11">
    <location>
        <begin position="55"/>
        <end position="68"/>
    </location>
</feature>
<evidence type="ECO:0000256" key="1">
    <source>
        <dbReference type="ARBA" id="ARBA00004141"/>
    </source>
</evidence>
<dbReference type="GO" id="GO:0005524">
    <property type="term" value="F:ATP binding"/>
    <property type="evidence" value="ECO:0007669"/>
    <property type="project" value="UniProtKB-KW"/>
</dbReference>
<dbReference type="PANTHER" id="PTHR31187:SF1">
    <property type="entry name" value="ADP,ATP CARRIER PROTEIN 1"/>
    <property type="match status" value="1"/>
</dbReference>
<dbReference type="EMBL" id="HBGG01010565">
    <property type="protein sequence ID" value="CAD9203109.1"/>
    <property type="molecule type" value="Transcribed_RNA"/>
</dbReference>
<evidence type="ECO:0000256" key="11">
    <source>
        <dbReference type="SAM" id="MobiDB-lite"/>
    </source>
</evidence>
<evidence type="ECO:0000256" key="6">
    <source>
        <dbReference type="ARBA" id="ARBA00022840"/>
    </source>
</evidence>
<feature type="region of interest" description="Disordered" evidence="11">
    <location>
        <begin position="1"/>
        <end position="102"/>
    </location>
</feature>
<keyword evidence="4 9" id="KW-0812">Transmembrane</keyword>
<evidence type="ECO:0000256" key="9">
    <source>
        <dbReference type="RuleBase" id="RU363121"/>
    </source>
</evidence>
<dbReference type="Pfam" id="PF03219">
    <property type="entry name" value="TLC"/>
    <property type="match status" value="1"/>
</dbReference>
<feature type="transmembrane region" description="Helical" evidence="9">
    <location>
        <begin position="414"/>
        <end position="431"/>
    </location>
</feature>
<dbReference type="GO" id="GO:0031969">
    <property type="term" value="C:chloroplast membrane"/>
    <property type="evidence" value="ECO:0007669"/>
    <property type="project" value="UniProtKB-SubCell"/>
</dbReference>
<feature type="compositionally biased region" description="Basic and acidic residues" evidence="11">
    <location>
        <begin position="69"/>
        <end position="81"/>
    </location>
</feature>
<keyword evidence="7 9" id="KW-1133">Transmembrane helix</keyword>
<keyword evidence="3 9" id="KW-0813">Transport</keyword>
<feature type="transmembrane region" description="Helical" evidence="9">
    <location>
        <begin position="229"/>
        <end position="249"/>
    </location>
</feature>
<organism evidence="12">
    <name type="scientific">Tetraselmis chuii</name>
    <dbReference type="NCBI Taxonomy" id="63592"/>
    <lineage>
        <taxon>Eukaryota</taxon>
        <taxon>Viridiplantae</taxon>
        <taxon>Chlorophyta</taxon>
        <taxon>core chlorophytes</taxon>
        <taxon>Chlorodendrophyceae</taxon>
        <taxon>Chlorodendrales</taxon>
        <taxon>Chlorodendraceae</taxon>
        <taxon>Tetraselmis</taxon>
    </lineage>
</organism>
<keyword evidence="9" id="KW-0150">Chloroplast</keyword>
<evidence type="ECO:0000256" key="8">
    <source>
        <dbReference type="ARBA" id="ARBA00023136"/>
    </source>
</evidence>
<feature type="transmembrane region" description="Helical" evidence="9">
    <location>
        <begin position="350"/>
        <end position="370"/>
    </location>
</feature>
<accession>A0A7S1X0Z4</accession>
<keyword evidence="9" id="KW-0934">Plastid</keyword>
<feature type="compositionally biased region" description="Polar residues" evidence="11">
    <location>
        <begin position="647"/>
        <end position="656"/>
    </location>
</feature>
<keyword evidence="10" id="KW-0175">Coiled coil</keyword>
<keyword evidence="6 9" id="KW-0067">ATP-binding</keyword>
<proteinExistence type="inferred from homology"/>
<dbReference type="PANTHER" id="PTHR31187">
    <property type="match status" value="1"/>
</dbReference>
<feature type="transmembrane region" description="Helical" evidence="9">
    <location>
        <begin position="511"/>
        <end position="533"/>
    </location>
</feature>
<keyword evidence="8 9" id="KW-0472">Membrane</keyword>
<reference evidence="12" key="1">
    <citation type="submission" date="2021-01" db="EMBL/GenBank/DDBJ databases">
        <authorList>
            <person name="Corre E."/>
            <person name="Pelletier E."/>
            <person name="Niang G."/>
            <person name="Scheremetjew M."/>
            <person name="Finn R."/>
            <person name="Kale V."/>
            <person name="Holt S."/>
            <person name="Cochrane G."/>
            <person name="Meng A."/>
            <person name="Brown T."/>
            <person name="Cohen L."/>
        </authorList>
    </citation>
    <scope>NUCLEOTIDE SEQUENCE</scope>
    <source>
        <strain evidence="12">PLY429</strain>
    </source>
</reference>
<comment type="subcellular location">
    <subcellularLocation>
        <location evidence="1">Membrane</location>
        <topology evidence="1">Multi-pass membrane protein</topology>
    </subcellularLocation>
    <subcellularLocation>
        <location evidence="9">Plastid</location>
        <location evidence="9">Chloroplast membrane</location>
        <topology evidence="9">Multi-pass membrane protein</topology>
    </subcellularLocation>
</comment>
<evidence type="ECO:0000256" key="2">
    <source>
        <dbReference type="ARBA" id="ARBA00007127"/>
    </source>
</evidence>
<feature type="transmembrane region" description="Helical" evidence="9">
    <location>
        <begin position="282"/>
        <end position="307"/>
    </location>
</feature>
<protein>
    <recommendedName>
        <fullName evidence="9">ADP,ATP carrier protein</fullName>
    </recommendedName>
</protein>
<dbReference type="GO" id="GO:0005471">
    <property type="term" value="F:ATP:ADP antiporter activity"/>
    <property type="evidence" value="ECO:0007669"/>
    <property type="project" value="InterPro"/>
</dbReference>
<feature type="transmembrane region" description="Helical" evidence="9">
    <location>
        <begin position="477"/>
        <end position="505"/>
    </location>
</feature>
<feature type="compositionally biased region" description="Low complexity" evidence="11">
    <location>
        <begin position="13"/>
        <end position="41"/>
    </location>
</feature>
<dbReference type="InterPro" id="IPR004667">
    <property type="entry name" value="ADP_ATP_car_bac_type"/>
</dbReference>
<keyword evidence="5 9" id="KW-0547">Nucleotide-binding</keyword>
<feature type="transmembrane region" description="Helical" evidence="9">
    <location>
        <begin position="319"/>
        <end position="338"/>
    </location>
</feature>
<feature type="transmembrane region" description="Helical" evidence="9">
    <location>
        <begin position="165"/>
        <end position="185"/>
    </location>
</feature>
<evidence type="ECO:0000256" key="3">
    <source>
        <dbReference type="ARBA" id="ARBA00022448"/>
    </source>
</evidence>
<name>A0A7S1X0Z4_9CHLO</name>
<sequence>MAPAVSLRAMGGSSLLSARSRATVRSSSSSSSRHLLTALHLPRPGLVVRSRVQRGATGSSSGNGSAPEEGARKREEEEAKAEASGSGGGGEGKPSDEAKRALPTGGLLGDALKFATTFAKEDARVLKRRNRKRWWKRGSFPKLPVDSIEDVTLAGEPAALWQKMLPLGLIFFCASFNLTILQNLRDAIVVTSSGAEALPFLSSYCVLPASLAFFAYYTRLVSALPSRTVFYAAIAPLLACYVFFVTVLYPAAGVLHPVEAAARAAAALPAGLLGLVKVVENWTFSLFFCSAELWGTVVISLLFWSLANDVCSVDEAKTVYPLMGISANVALVVAGNYIKWVNRGPGAGDVYISLLWLVGTVVAMSGLMCLSKNFIDRKNYYASVQEEKPKKEKKKKSKGSFKESLAVLRGSPKIGSLALLVIGYGVCHRLFEFAWKGQLRILYPSPQEYQAVLSDVSIATGVTTMALMLGGRFVFQYLGWGAAAAATPVVMLLSGAAFFGLSLAAQFGLDIGIAPVALAAAGVTAGAVTQVFARSAKFSLFDPAKEMVYIEMSKEEKSKGKAAVDLVGSQIGKSGASWITQGLLLTLGSISAALPGTTLVFMGMLAVWLKAVARLQGDLKSYEEEKTAAKAAKAAAAEGGSDAPATESATKLNTPS</sequence>